<feature type="transmembrane region" description="Helical" evidence="2">
    <location>
        <begin position="186"/>
        <end position="203"/>
    </location>
</feature>
<organism evidence="3">
    <name type="scientific">uncultured Pyrinomonadaceae bacterium</name>
    <dbReference type="NCBI Taxonomy" id="2283094"/>
    <lineage>
        <taxon>Bacteria</taxon>
        <taxon>Pseudomonadati</taxon>
        <taxon>Acidobacteriota</taxon>
        <taxon>Blastocatellia</taxon>
        <taxon>Blastocatellales</taxon>
        <taxon>Pyrinomonadaceae</taxon>
        <taxon>environmental samples</taxon>
    </lineage>
</organism>
<dbReference type="EMBL" id="CADCUR010000283">
    <property type="protein sequence ID" value="CAA9424572.1"/>
    <property type="molecule type" value="Genomic_DNA"/>
</dbReference>
<gene>
    <name evidence="3" type="ORF">AVDCRST_MAG74-3238</name>
</gene>
<evidence type="ECO:0000313" key="3">
    <source>
        <dbReference type="EMBL" id="CAA9424572.1"/>
    </source>
</evidence>
<feature type="region of interest" description="Disordered" evidence="1">
    <location>
        <begin position="241"/>
        <end position="264"/>
    </location>
</feature>
<reference evidence="3" key="1">
    <citation type="submission" date="2020-02" db="EMBL/GenBank/DDBJ databases">
        <authorList>
            <person name="Meier V. D."/>
        </authorList>
    </citation>
    <scope>NUCLEOTIDE SEQUENCE</scope>
    <source>
        <strain evidence="3">AVDCRST_MAG74</strain>
    </source>
</reference>
<keyword evidence="2" id="KW-0472">Membrane</keyword>
<proteinExistence type="predicted"/>
<evidence type="ECO:0000256" key="2">
    <source>
        <dbReference type="SAM" id="Phobius"/>
    </source>
</evidence>
<evidence type="ECO:0000256" key="1">
    <source>
        <dbReference type="SAM" id="MobiDB-lite"/>
    </source>
</evidence>
<name>A0A6J4PSW6_9BACT</name>
<dbReference type="AlphaFoldDB" id="A0A6J4PSW6"/>
<accession>A0A6J4PSW6</accession>
<protein>
    <recommendedName>
        <fullName evidence="4">Zinc-finger domain-containing protein</fullName>
    </recommendedName>
</protein>
<keyword evidence="2" id="KW-1133">Transmembrane helix</keyword>
<feature type="compositionally biased region" description="Polar residues" evidence="1">
    <location>
        <begin position="244"/>
        <end position="264"/>
    </location>
</feature>
<keyword evidence="2" id="KW-0812">Transmembrane</keyword>
<evidence type="ECO:0008006" key="4">
    <source>
        <dbReference type="Google" id="ProtNLM"/>
    </source>
</evidence>
<sequence length="264" mass="29841">MTYENEKIINCSKFEESLTDYLDQALDKPLKVAMAEHALQCPLCHALLNEVKTALEVCREISAPKYSMTHLEARILSSTAPETAMACLDFENHLTDYLDGFLPATVFHRWERHAVLCERCTDLPGEVVRSIAACYTYKTEEMPLPAGLHQKILQATIGTERARDVRASWISQAVEQMRGWRFPIPIPQLAPVAMIMMFAFFVFSQSVSADGSITQMYQKSFELAGQTYRQGADIVLGTEKIEPQPQTRQEPINGTYINNNEDNN</sequence>